<feature type="transmembrane region" description="Helical" evidence="6">
    <location>
        <begin position="118"/>
        <end position="138"/>
    </location>
</feature>
<sequence>MARSTAFTTPVSISAARHGTVLKSSYKPVRLSAKPTRKPRTITSTASPPNESDKAQNSRYWQGEWICVDCGFTYKPTRKVKFEDLPASWKCPQCNAPKRRFAKKAGDLIAETSGTSNLPILLFSAFGLLATIAFGIWASQNL</sequence>
<comment type="caution">
    <text evidence="8">The sequence shown here is derived from an EMBL/GenBank/DDBJ whole genome shotgun (WGS) entry which is preliminary data.</text>
</comment>
<keyword evidence="6" id="KW-1133">Transmembrane helix</keyword>
<evidence type="ECO:0000259" key="7">
    <source>
        <dbReference type="PROSITE" id="PS50903"/>
    </source>
</evidence>
<dbReference type="Gene3D" id="2.20.28.10">
    <property type="match status" value="1"/>
</dbReference>
<dbReference type="GO" id="GO:0005506">
    <property type="term" value="F:iron ion binding"/>
    <property type="evidence" value="ECO:0007669"/>
    <property type="project" value="InterPro"/>
</dbReference>
<feature type="domain" description="Rubredoxin-like" evidence="7">
    <location>
        <begin position="62"/>
        <end position="104"/>
    </location>
</feature>
<reference evidence="8 9" key="1">
    <citation type="journal article" date="2018" name="Mol. Biol. Evol.">
        <title>Analysis of the draft genome of the red seaweed Gracilariopsis chorda provides insights into genome size evolution in Rhodophyta.</title>
        <authorList>
            <person name="Lee J."/>
            <person name="Yang E.C."/>
            <person name="Graf L."/>
            <person name="Yang J.H."/>
            <person name="Qiu H."/>
            <person name="Zel Zion U."/>
            <person name="Chan C.X."/>
            <person name="Stephens T.G."/>
            <person name="Weber A.P.M."/>
            <person name="Boo G.H."/>
            <person name="Boo S.M."/>
            <person name="Kim K.M."/>
            <person name="Shin Y."/>
            <person name="Jung M."/>
            <person name="Lee S.J."/>
            <person name="Yim H.S."/>
            <person name="Lee J.H."/>
            <person name="Bhattacharya D."/>
            <person name="Yoon H.S."/>
        </authorList>
    </citation>
    <scope>NUCLEOTIDE SEQUENCE [LARGE SCALE GENOMIC DNA]</scope>
    <source>
        <strain evidence="8 9">SKKU-2015</strain>
        <tissue evidence="8">Whole body</tissue>
    </source>
</reference>
<evidence type="ECO:0000256" key="4">
    <source>
        <dbReference type="ARBA" id="ARBA00023004"/>
    </source>
</evidence>
<keyword evidence="1" id="KW-0813">Transport</keyword>
<dbReference type="Proteomes" id="UP000247409">
    <property type="component" value="Unassembled WGS sequence"/>
</dbReference>
<dbReference type="InterPro" id="IPR024934">
    <property type="entry name" value="Rubredoxin-like_dom"/>
</dbReference>
<accession>A0A2V3IR95</accession>
<evidence type="ECO:0000256" key="2">
    <source>
        <dbReference type="ARBA" id="ARBA00022723"/>
    </source>
</evidence>
<dbReference type="PROSITE" id="PS50903">
    <property type="entry name" value="RUBREDOXIN_LIKE"/>
    <property type="match status" value="1"/>
</dbReference>
<evidence type="ECO:0000256" key="6">
    <source>
        <dbReference type="SAM" id="Phobius"/>
    </source>
</evidence>
<keyword evidence="6" id="KW-0472">Membrane</keyword>
<dbReference type="OrthoDB" id="408899at2759"/>
<keyword evidence="4" id="KW-0408">Iron</keyword>
<evidence type="ECO:0000256" key="1">
    <source>
        <dbReference type="ARBA" id="ARBA00022448"/>
    </source>
</evidence>
<gene>
    <name evidence="8" type="ORF">BWQ96_05584</name>
</gene>
<dbReference type="PANTHER" id="PTHR48136:SF1">
    <property type="entry name" value="RUBREDOXIN-LIKE SUPERFAMILY PROTEIN"/>
    <property type="match status" value="1"/>
</dbReference>
<keyword evidence="9" id="KW-1185">Reference proteome</keyword>
<keyword evidence="6" id="KW-0812">Transmembrane</keyword>
<keyword evidence="2" id="KW-0479">Metal-binding</keyword>
<dbReference type="AlphaFoldDB" id="A0A2V3IR95"/>
<dbReference type="PANTHER" id="PTHR48136">
    <property type="entry name" value="RUBREDOXIN-LIKE SUPERFAMILY PROTEIN"/>
    <property type="match status" value="1"/>
</dbReference>
<evidence type="ECO:0000313" key="8">
    <source>
        <dbReference type="EMBL" id="PXF44642.1"/>
    </source>
</evidence>
<name>A0A2V3IR95_9FLOR</name>
<proteinExistence type="predicted"/>
<feature type="compositionally biased region" description="Polar residues" evidence="5">
    <location>
        <begin position="41"/>
        <end position="50"/>
    </location>
</feature>
<dbReference type="SUPFAM" id="SSF57802">
    <property type="entry name" value="Rubredoxin-like"/>
    <property type="match status" value="1"/>
</dbReference>
<evidence type="ECO:0000256" key="3">
    <source>
        <dbReference type="ARBA" id="ARBA00022982"/>
    </source>
</evidence>
<feature type="region of interest" description="Disordered" evidence="5">
    <location>
        <begin position="26"/>
        <end position="57"/>
    </location>
</feature>
<organism evidence="8 9">
    <name type="scientific">Gracilariopsis chorda</name>
    <dbReference type="NCBI Taxonomy" id="448386"/>
    <lineage>
        <taxon>Eukaryota</taxon>
        <taxon>Rhodophyta</taxon>
        <taxon>Florideophyceae</taxon>
        <taxon>Rhodymeniophycidae</taxon>
        <taxon>Gracilariales</taxon>
        <taxon>Gracilariaceae</taxon>
        <taxon>Gracilariopsis</taxon>
    </lineage>
</organism>
<dbReference type="EMBL" id="NBIV01000084">
    <property type="protein sequence ID" value="PXF44642.1"/>
    <property type="molecule type" value="Genomic_DNA"/>
</dbReference>
<dbReference type="Pfam" id="PF00301">
    <property type="entry name" value="Rubredoxin"/>
    <property type="match status" value="1"/>
</dbReference>
<keyword evidence="3" id="KW-0249">Electron transport</keyword>
<evidence type="ECO:0000313" key="9">
    <source>
        <dbReference type="Proteomes" id="UP000247409"/>
    </source>
</evidence>
<protein>
    <submittedName>
        <fullName evidence="8">Rubredoxin-1</fullName>
    </submittedName>
</protein>
<evidence type="ECO:0000256" key="5">
    <source>
        <dbReference type="SAM" id="MobiDB-lite"/>
    </source>
</evidence>
<dbReference type="InterPro" id="IPR024935">
    <property type="entry name" value="Rubredoxin_dom"/>
</dbReference>